<dbReference type="AlphaFoldDB" id="A0AAD4BBL5"/>
<feature type="transmembrane region" description="Helical" evidence="1">
    <location>
        <begin position="23"/>
        <end position="42"/>
    </location>
</feature>
<proteinExistence type="predicted"/>
<evidence type="ECO:0000313" key="3">
    <source>
        <dbReference type="Proteomes" id="UP001194468"/>
    </source>
</evidence>
<reference evidence="2" key="1">
    <citation type="submission" date="2019-10" db="EMBL/GenBank/DDBJ databases">
        <authorList>
            <consortium name="DOE Joint Genome Institute"/>
            <person name="Kuo A."/>
            <person name="Miyauchi S."/>
            <person name="Kiss E."/>
            <person name="Drula E."/>
            <person name="Kohler A."/>
            <person name="Sanchez-Garcia M."/>
            <person name="Andreopoulos B."/>
            <person name="Barry K.W."/>
            <person name="Bonito G."/>
            <person name="Buee M."/>
            <person name="Carver A."/>
            <person name="Chen C."/>
            <person name="Cichocki N."/>
            <person name="Clum A."/>
            <person name="Culley D."/>
            <person name="Crous P.W."/>
            <person name="Fauchery L."/>
            <person name="Girlanda M."/>
            <person name="Hayes R."/>
            <person name="Keri Z."/>
            <person name="LaButti K."/>
            <person name="Lipzen A."/>
            <person name="Lombard V."/>
            <person name="Magnuson J."/>
            <person name="Maillard F."/>
            <person name="Morin E."/>
            <person name="Murat C."/>
            <person name="Nolan M."/>
            <person name="Ohm R."/>
            <person name="Pangilinan J."/>
            <person name="Pereira M."/>
            <person name="Perotto S."/>
            <person name="Peter M."/>
            <person name="Riley R."/>
            <person name="Sitrit Y."/>
            <person name="Stielow B."/>
            <person name="Szollosi G."/>
            <person name="Zifcakova L."/>
            <person name="Stursova M."/>
            <person name="Spatafora J.W."/>
            <person name="Tedersoo L."/>
            <person name="Vaario L.-M."/>
            <person name="Yamada A."/>
            <person name="Yan M."/>
            <person name="Wang P."/>
            <person name="Xu J."/>
            <person name="Bruns T."/>
            <person name="Baldrian P."/>
            <person name="Vilgalys R."/>
            <person name="Henrissat B."/>
            <person name="Grigoriev I.V."/>
            <person name="Hibbett D."/>
            <person name="Nagy L.G."/>
            <person name="Martin F.M."/>
        </authorList>
    </citation>
    <scope>NUCLEOTIDE SEQUENCE</scope>
    <source>
        <strain evidence="2">BED1</strain>
    </source>
</reference>
<sequence length="75" mass="9010">LAGEIMENETTEVVKGMSACRRWVLLCWLLTWWIPSIFLKWFGRMKREDVRQAWREKFALNVIIWFICACAVFVI</sequence>
<accession>A0AAD4BBL5</accession>
<dbReference type="EMBL" id="WHUW01000237">
    <property type="protein sequence ID" value="KAF8416998.1"/>
    <property type="molecule type" value="Genomic_DNA"/>
</dbReference>
<evidence type="ECO:0000313" key="2">
    <source>
        <dbReference type="EMBL" id="KAF8416998.1"/>
    </source>
</evidence>
<organism evidence="2 3">
    <name type="scientific">Boletus edulis BED1</name>
    <dbReference type="NCBI Taxonomy" id="1328754"/>
    <lineage>
        <taxon>Eukaryota</taxon>
        <taxon>Fungi</taxon>
        <taxon>Dikarya</taxon>
        <taxon>Basidiomycota</taxon>
        <taxon>Agaricomycotina</taxon>
        <taxon>Agaricomycetes</taxon>
        <taxon>Agaricomycetidae</taxon>
        <taxon>Boletales</taxon>
        <taxon>Boletineae</taxon>
        <taxon>Boletaceae</taxon>
        <taxon>Boletoideae</taxon>
        <taxon>Boletus</taxon>
    </lineage>
</organism>
<name>A0AAD4BBL5_BOLED</name>
<keyword evidence="1" id="KW-1133">Transmembrane helix</keyword>
<dbReference type="Proteomes" id="UP001194468">
    <property type="component" value="Unassembled WGS sequence"/>
</dbReference>
<reference evidence="2" key="2">
    <citation type="journal article" date="2020" name="Nat. Commun.">
        <title>Large-scale genome sequencing of mycorrhizal fungi provides insights into the early evolution of symbiotic traits.</title>
        <authorList>
            <person name="Miyauchi S."/>
            <person name="Kiss E."/>
            <person name="Kuo A."/>
            <person name="Drula E."/>
            <person name="Kohler A."/>
            <person name="Sanchez-Garcia M."/>
            <person name="Morin E."/>
            <person name="Andreopoulos B."/>
            <person name="Barry K.W."/>
            <person name="Bonito G."/>
            <person name="Buee M."/>
            <person name="Carver A."/>
            <person name="Chen C."/>
            <person name="Cichocki N."/>
            <person name="Clum A."/>
            <person name="Culley D."/>
            <person name="Crous P.W."/>
            <person name="Fauchery L."/>
            <person name="Girlanda M."/>
            <person name="Hayes R.D."/>
            <person name="Keri Z."/>
            <person name="LaButti K."/>
            <person name="Lipzen A."/>
            <person name="Lombard V."/>
            <person name="Magnuson J."/>
            <person name="Maillard F."/>
            <person name="Murat C."/>
            <person name="Nolan M."/>
            <person name="Ohm R.A."/>
            <person name="Pangilinan J."/>
            <person name="Pereira M.F."/>
            <person name="Perotto S."/>
            <person name="Peter M."/>
            <person name="Pfister S."/>
            <person name="Riley R."/>
            <person name="Sitrit Y."/>
            <person name="Stielow J.B."/>
            <person name="Szollosi G."/>
            <person name="Zifcakova L."/>
            <person name="Stursova M."/>
            <person name="Spatafora J.W."/>
            <person name="Tedersoo L."/>
            <person name="Vaario L.M."/>
            <person name="Yamada A."/>
            <person name="Yan M."/>
            <person name="Wang P."/>
            <person name="Xu J."/>
            <person name="Bruns T."/>
            <person name="Baldrian P."/>
            <person name="Vilgalys R."/>
            <person name="Dunand C."/>
            <person name="Henrissat B."/>
            <person name="Grigoriev I.V."/>
            <person name="Hibbett D."/>
            <person name="Nagy L.G."/>
            <person name="Martin F.M."/>
        </authorList>
    </citation>
    <scope>NUCLEOTIDE SEQUENCE</scope>
    <source>
        <strain evidence="2">BED1</strain>
    </source>
</reference>
<gene>
    <name evidence="2" type="ORF">L210DRAFT_3369969</name>
</gene>
<feature type="non-terminal residue" evidence="2">
    <location>
        <position position="75"/>
    </location>
</feature>
<keyword evidence="1" id="KW-0472">Membrane</keyword>
<keyword evidence="3" id="KW-1185">Reference proteome</keyword>
<protein>
    <submittedName>
        <fullName evidence="2">Uncharacterized protein</fullName>
    </submittedName>
</protein>
<comment type="caution">
    <text evidence="2">The sequence shown here is derived from an EMBL/GenBank/DDBJ whole genome shotgun (WGS) entry which is preliminary data.</text>
</comment>
<keyword evidence="1" id="KW-0812">Transmembrane</keyword>
<evidence type="ECO:0000256" key="1">
    <source>
        <dbReference type="SAM" id="Phobius"/>
    </source>
</evidence>
<feature type="transmembrane region" description="Helical" evidence="1">
    <location>
        <begin position="58"/>
        <end position="74"/>
    </location>
</feature>
<feature type="non-terminal residue" evidence="2">
    <location>
        <position position="1"/>
    </location>
</feature>